<name>A0A1M6SMU0_9BACL</name>
<feature type="transmembrane region" description="Helical" evidence="8">
    <location>
        <begin position="358"/>
        <end position="375"/>
    </location>
</feature>
<feature type="transmembrane region" description="Helical" evidence="8">
    <location>
        <begin position="270"/>
        <end position="293"/>
    </location>
</feature>
<evidence type="ECO:0000256" key="5">
    <source>
        <dbReference type="ARBA" id="ARBA00022692"/>
    </source>
</evidence>
<feature type="transmembrane region" description="Helical" evidence="8">
    <location>
        <begin position="332"/>
        <end position="352"/>
    </location>
</feature>
<feature type="transmembrane region" description="Helical" evidence="8">
    <location>
        <begin position="442"/>
        <end position="465"/>
    </location>
</feature>
<dbReference type="Gene3D" id="1.20.1250.20">
    <property type="entry name" value="MFS general substrate transporter like domains"/>
    <property type="match status" value="1"/>
</dbReference>
<feature type="transmembrane region" description="Helical" evidence="8">
    <location>
        <begin position="49"/>
        <end position="67"/>
    </location>
</feature>
<dbReference type="PANTHER" id="PTHR42718:SF9">
    <property type="entry name" value="MAJOR FACILITATOR SUPERFAMILY MULTIDRUG TRANSPORTER MFSC"/>
    <property type="match status" value="1"/>
</dbReference>
<dbReference type="GO" id="GO:0005886">
    <property type="term" value="C:plasma membrane"/>
    <property type="evidence" value="ECO:0007669"/>
    <property type="project" value="UniProtKB-SubCell"/>
</dbReference>
<dbReference type="InterPro" id="IPR004638">
    <property type="entry name" value="EmrB-like"/>
</dbReference>
<evidence type="ECO:0000256" key="7">
    <source>
        <dbReference type="ARBA" id="ARBA00023136"/>
    </source>
</evidence>
<feature type="transmembrane region" description="Helical" evidence="8">
    <location>
        <begin position="166"/>
        <end position="187"/>
    </location>
</feature>
<evidence type="ECO:0000256" key="3">
    <source>
        <dbReference type="ARBA" id="ARBA00022448"/>
    </source>
</evidence>
<keyword evidence="6 8" id="KW-1133">Transmembrane helix</keyword>
<dbReference type="EMBL" id="FRAF01000014">
    <property type="protein sequence ID" value="SHK46094.1"/>
    <property type="molecule type" value="Genomic_DNA"/>
</dbReference>
<feature type="transmembrane region" description="Helical" evidence="8">
    <location>
        <begin position="401"/>
        <end position="422"/>
    </location>
</feature>
<dbReference type="FunFam" id="1.20.1720.10:FF:000021">
    <property type="entry name" value="Drug resistance transporter, EmrB/QacA subfamily"/>
    <property type="match status" value="1"/>
</dbReference>
<feature type="transmembrane region" description="Helical" evidence="8">
    <location>
        <begin position="199"/>
        <end position="219"/>
    </location>
</feature>
<dbReference type="AlphaFoldDB" id="A0A1M6SMU0"/>
<feature type="domain" description="Major facilitator superfamily (MFS) profile" evidence="9">
    <location>
        <begin position="13"/>
        <end position="472"/>
    </location>
</feature>
<dbReference type="STRING" id="1830138.SAMN05443507_11434"/>
<keyword evidence="11" id="KW-1185">Reference proteome</keyword>
<sequence length="481" mass="51985">MNETSIWKNKWFILANVCVGTFMATLDGSIANVALPTMSHALHVHLQEIQWVVTAYLLTICAWLPIVGKLADMFGRGRLYNFGFLVFAMGSALCALSGSYVWLILSRILQAFGASLLMANSQAIVSATFPGSERGRALGVTGAMVSVGSLTGPALGGILIDAFGWSSIFWINVPIGVLGFLVGTQTFRRQTKRQLETNYFDWAGSMLFMIAIISLLYTVSNADTWGWGSELTLLGFFISIVAWVLFVWRQLRASQPVVDLRLYKINAFRAGSIAALLSFVSLFCTNVLMPFYLEGVLHLDTRVTGYTMAAYPLTMALVAPFSGWLSDRIGPLFLTTGGLCVNALGFALLNTLGLYERAISVALLLAMFGLGQGMFQSPNNSSVMGAVPRERLGTAGGLNALVRNIGMILGITLSVSLLSWRLHQMTGKIVPVGAQISQPMDFLAALHTVFWSASAVCVLGALFSITRAGARNQKLSSAEAR</sequence>
<reference evidence="11" key="1">
    <citation type="submission" date="2016-11" db="EMBL/GenBank/DDBJ databases">
        <authorList>
            <person name="Varghese N."/>
            <person name="Submissions S."/>
        </authorList>
    </citation>
    <scope>NUCLEOTIDE SEQUENCE [LARGE SCALE GENOMIC DNA]</scope>
    <source>
        <strain evidence="11">USBA-503</strain>
    </source>
</reference>
<dbReference type="SUPFAM" id="SSF103473">
    <property type="entry name" value="MFS general substrate transporter"/>
    <property type="match status" value="1"/>
</dbReference>
<feature type="transmembrane region" description="Helical" evidence="8">
    <location>
        <begin position="108"/>
        <end position="125"/>
    </location>
</feature>
<comment type="subcellular location">
    <subcellularLocation>
        <location evidence="1">Cell membrane</location>
        <topology evidence="1">Multi-pass membrane protein</topology>
    </subcellularLocation>
</comment>
<evidence type="ECO:0000256" key="8">
    <source>
        <dbReference type="SAM" id="Phobius"/>
    </source>
</evidence>
<feature type="transmembrane region" description="Helical" evidence="8">
    <location>
        <begin position="79"/>
        <end position="102"/>
    </location>
</feature>
<feature type="transmembrane region" description="Helical" evidence="8">
    <location>
        <begin position="12"/>
        <end position="37"/>
    </location>
</feature>
<evidence type="ECO:0000256" key="1">
    <source>
        <dbReference type="ARBA" id="ARBA00004651"/>
    </source>
</evidence>
<dbReference type="RefSeq" id="WP_072874301.1">
    <property type="nucleotide sequence ID" value="NZ_FRAF01000014.1"/>
</dbReference>
<keyword evidence="7 8" id="KW-0472">Membrane</keyword>
<dbReference type="NCBIfam" id="TIGR00711">
    <property type="entry name" value="efflux_EmrB"/>
    <property type="match status" value="1"/>
</dbReference>
<keyword evidence="4" id="KW-1003">Cell membrane</keyword>
<dbReference type="Pfam" id="PF07690">
    <property type="entry name" value="MFS_1"/>
    <property type="match status" value="1"/>
</dbReference>
<evidence type="ECO:0000259" key="9">
    <source>
        <dbReference type="PROSITE" id="PS50850"/>
    </source>
</evidence>
<dbReference type="Gene3D" id="1.20.1720.10">
    <property type="entry name" value="Multidrug resistance protein D"/>
    <property type="match status" value="1"/>
</dbReference>
<feature type="transmembrane region" description="Helical" evidence="8">
    <location>
        <begin position="231"/>
        <end position="249"/>
    </location>
</feature>
<keyword evidence="5 8" id="KW-0812">Transmembrane</keyword>
<feature type="transmembrane region" description="Helical" evidence="8">
    <location>
        <begin position="305"/>
        <end position="325"/>
    </location>
</feature>
<dbReference type="PROSITE" id="PS50850">
    <property type="entry name" value="MFS"/>
    <property type="match status" value="1"/>
</dbReference>
<dbReference type="PANTHER" id="PTHR42718">
    <property type="entry name" value="MAJOR FACILITATOR SUPERFAMILY MULTIDRUG TRANSPORTER MFSC"/>
    <property type="match status" value="1"/>
</dbReference>
<proteinExistence type="inferred from homology"/>
<evidence type="ECO:0000256" key="6">
    <source>
        <dbReference type="ARBA" id="ARBA00022989"/>
    </source>
</evidence>
<keyword evidence="3" id="KW-0813">Transport</keyword>
<dbReference type="Proteomes" id="UP000184016">
    <property type="component" value="Unassembled WGS sequence"/>
</dbReference>
<evidence type="ECO:0000313" key="10">
    <source>
        <dbReference type="EMBL" id="SHK46094.1"/>
    </source>
</evidence>
<organism evidence="10 11">
    <name type="scientific">Alicyclobacillus tolerans</name>
    <dbReference type="NCBI Taxonomy" id="90970"/>
    <lineage>
        <taxon>Bacteria</taxon>
        <taxon>Bacillati</taxon>
        <taxon>Bacillota</taxon>
        <taxon>Bacilli</taxon>
        <taxon>Bacillales</taxon>
        <taxon>Alicyclobacillaceae</taxon>
        <taxon>Alicyclobacillus</taxon>
    </lineage>
</organism>
<protein>
    <submittedName>
        <fullName evidence="10">Drug resistance transporter, EmrB/QacA subfamily</fullName>
    </submittedName>
</protein>
<comment type="similarity">
    <text evidence="2">Belongs to the major facilitator superfamily. EmrB family.</text>
</comment>
<gene>
    <name evidence="10" type="ORF">SAMN05443507_11434</name>
</gene>
<evidence type="ECO:0000256" key="2">
    <source>
        <dbReference type="ARBA" id="ARBA00008537"/>
    </source>
</evidence>
<dbReference type="InterPro" id="IPR020846">
    <property type="entry name" value="MFS_dom"/>
</dbReference>
<dbReference type="CDD" id="cd17321">
    <property type="entry name" value="MFS_MMR_MDR_like"/>
    <property type="match status" value="1"/>
</dbReference>
<evidence type="ECO:0000313" key="11">
    <source>
        <dbReference type="Proteomes" id="UP000184016"/>
    </source>
</evidence>
<dbReference type="PRINTS" id="PR01036">
    <property type="entry name" value="TCRTETB"/>
</dbReference>
<feature type="transmembrane region" description="Helical" evidence="8">
    <location>
        <begin position="137"/>
        <end position="160"/>
    </location>
</feature>
<dbReference type="GO" id="GO:0022857">
    <property type="term" value="F:transmembrane transporter activity"/>
    <property type="evidence" value="ECO:0007669"/>
    <property type="project" value="InterPro"/>
</dbReference>
<evidence type="ECO:0000256" key="4">
    <source>
        <dbReference type="ARBA" id="ARBA00022475"/>
    </source>
</evidence>
<dbReference type="InterPro" id="IPR036259">
    <property type="entry name" value="MFS_trans_sf"/>
</dbReference>
<accession>A0A1M6SMU0</accession>
<dbReference type="InterPro" id="IPR011701">
    <property type="entry name" value="MFS"/>
</dbReference>